<feature type="chain" id="PRO_5042069595" description="F-box domain-containing protein" evidence="1">
    <location>
        <begin position="22"/>
        <end position="310"/>
    </location>
</feature>
<proteinExistence type="predicted"/>
<evidence type="ECO:0000313" key="2">
    <source>
        <dbReference type="EMBL" id="KAJ7628563.1"/>
    </source>
</evidence>
<reference evidence="2" key="1">
    <citation type="submission" date="2023-03" db="EMBL/GenBank/DDBJ databases">
        <title>Massive genome expansion in bonnet fungi (Mycena s.s.) driven by repeated elements and novel gene families across ecological guilds.</title>
        <authorList>
            <consortium name="Lawrence Berkeley National Laboratory"/>
            <person name="Harder C.B."/>
            <person name="Miyauchi S."/>
            <person name="Viragh M."/>
            <person name="Kuo A."/>
            <person name="Thoen E."/>
            <person name="Andreopoulos B."/>
            <person name="Lu D."/>
            <person name="Skrede I."/>
            <person name="Drula E."/>
            <person name="Henrissat B."/>
            <person name="Morin E."/>
            <person name="Kohler A."/>
            <person name="Barry K."/>
            <person name="LaButti K."/>
            <person name="Morin E."/>
            <person name="Salamov A."/>
            <person name="Lipzen A."/>
            <person name="Mereny Z."/>
            <person name="Hegedus B."/>
            <person name="Baldrian P."/>
            <person name="Stursova M."/>
            <person name="Weitz H."/>
            <person name="Taylor A."/>
            <person name="Grigoriev I.V."/>
            <person name="Nagy L.G."/>
            <person name="Martin F."/>
            <person name="Kauserud H."/>
        </authorList>
    </citation>
    <scope>NUCLEOTIDE SEQUENCE</scope>
    <source>
        <strain evidence="2">9284</strain>
    </source>
</reference>
<name>A0AAD7BRK8_9AGAR</name>
<gene>
    <name evidence="2" type="ORF">FB45DRAFT_40616</name>
</gene>
<organism evidence="2 3">
    <name type="scientific">Roridomyces roridus</name>
    <dbReference type="NCBI Taxonomy" id="1738132"/>
    <lineage>
        <taxon>Eukaryota</taxon>
        <taxon>Fungi</taxon>
        <taxon>Dikarya</taxon>
        <taxon>Basidiomycota</taxon>
        <taxon>Agaricomycotina</taxon>
        <taxon>Agaricomycetes</taxon>
        <taxon>Agaricomycetidae</taxon>
        <taxon>Agaricales</taxon>
        <taxon>Marasmiineae</taxon>
        <taxon>Mycenaceae</taxon>
        <taxon>Roridomyces</taxon>
    </lineage>
</organism>
<dbReference type="EMBL" id="JARKIF010000010">
    <property type="protein sequence ID" value="KAJ7628563.1"/>
    <property type="molecule type" value="Genomic_DNA"/>
</dbReference>
<dbReference type="AlphaFoldDB" id="A0AAD7BRK8"/>
<feature type="signal peptide" evidence="1">
    <location>
        <begin position="1"/>
        <end position="21"/>
    </location>
</feature>
<comment type="caution">
    <text evidence="2">The sequence shown here is derived from an EMBL/GenBank/DDBJ whole genome shotgun (WGS) entry which is preliminary data.</text>
</comment>
<dbReference type="Proteomes" id="UP001221142">
    <property type="component" value="Unassembled WGS sequence"/>
</dbReference>
<sequence length="310" mass="35255">MNVALALPIELVTAIIDYALAAQDSLTNKASWDSVSPLSLASKIYRTLVLEAWFRVLLTKDPADVSFIASKFREIRSSWTRELFCKPQLLDGSQDLEVWDLTGFRRLHTVRVDCKSCSLARQFPFRSVPLSITELELLDVYWPSPFVMQGVADIFPALRTLKLRLPRIWCGLCNTCSSVRFAEPVPPKLVYSEGLGLPIHYARAMSHMQHLRTVHITVSYSSGTQIQFNANNPTEDLWSGECDRCVELLYGDKDFHDRWTARKKGIDSAGGKGERLYIKPPALATVEWTFLKNEVDETSDEEQEDYDDEE</sequence>
<accession>A0AAD7BRK8</accession>
<evidence type="ECO:0008006" key="4">
    <source>
        <dbReference type="Google" id="ProtNLM"/>
    </source>
</evidence>
<protein>
    <recommendedName>
        <fullName evidence="4">F-box domain-containing protein</fullName>
    </recommendedName>
</protein>
<keyword evidence="1" id="KW-0732">Signal</keyword>
<keyword evidence="3" id="KW-1185">Reference proteome</keyword>
<evidence type="ECO:0000256" key="1">
    <source>
        <dbReference type="SAM" id="SignalP"/>
    </source>
</evidence>
<evidence type="ECO:0000313" key="3">
    <source>
        <dbReference type="Proteomes" id="UP001221142"/>
    </source>
</evidence>